<dbReference type="GO" id="GO:0003684">
    <property type="term" value="F:damaged DNA binding"/>
    <property type="evidence" value="ECO:0007669"/>
    <property type="project" value="TreeGrafter"/>
</dbReference>
<feature type="coiled-coil region" evidence="12">
    <location>
        <begin position="703"/>
        <end position="844"/>
    </location>
</feature>
<dbReference type="PANTHER" id="PTHR19306">
    <property type="entry name" value="STRUCTURAL MAINTENANCE OF CHROMOSOMES 5,6 SMC5, SMC6"/>
    <property type="match status" value="1"/>
</dbReference>
<reference evidence="15" key="1">
    <citation type="submission" date="2020-06" db="EMBL/GenBank/DDBJ databases">
        <title>Genomes of multiple members of Pneumocystis genus reveal paths to human pathogen Pneumocystis jirovecii.</title>
        <authorList>
            <person name="Cisse O.H."/>
            <person name="Ma L."/>
            <person name="Dekker J."/>
            <person name="Khil P."/>
            <person name="Jo J."/>
            <person name="Brenchley J."/>
            <person name="Blair R."/>
            <person name="Pahar B."/>
            <person name="Chabe M."/>
            <person name="Van Rompay K.A."/>
            <person name="Keesler R."/>
            <person name="Sukura A."/>
            <person name="Hirsch V."/>
            <person name="Kutty G."/>
            <person name="Liu Y."/>
            <person name="Peng L."/>
            <person name="Chen J."/>
            <person name="Song J."/>
            <person name="Weissenbacher-Lang C."/>
            <person name="Xu J."/>
            <person name="Upham N.S."/>
            <person name="Stajich J.E."/>
            <person name="Cuomo C.A."/>
            <person name="Cushion M.T."/>
            <person name="Kovacs J.A."/>
        </authorList>
    </citation>
    <scope>NUCLEOTIDE SEQUENCE</scope>
    <source>
        <strain evidence="15">2A</strain>
    </source>
</reference>
<dbReference type="GO" id="GO:0005634">
    <property type="term" value="C:nucleus"/>
    <property type="evidence" value="ECO:0007669"/>
    <property type="project" value="UniProtKB-SubCell"/>
</dbReference>
<dbReference type="EMBL" id="CP054533">
    <property type="protein sequence ID" value="QSL64496.1"/>
    <property type="molecule type" value="Genomic_DNA"/>
</dbReference>
<feature type="coiled-coil region" evidence="12">
    <location>
        <begin position="939"/>
        <end position="973"/>
    </location>
</feature>
<evidence type="ECO:0000256" key="13">
    <source>
        <dbReference type="SAM" id="MobiDB-lite"/>
    </source>
</evidence>
<evidence type="ECO:0000256" key="4">
    <source>
        <dbReference type="ARBA" id="ARBA00022454"/>
    </source>
</evidence>
<comment type="similarity">
    <text evidence="3">Belongs to the SMC family. SMC6 subfamily.</text>
</comment>
<evidence type="ECO:0000256" key="2">
    <source>
        <dbReference type="ARBA" id="ARBA00004286"/>
    </source>
</evidence>
<evidence type="ECO:0000256" key="11">
    <source>
        <dbReference type="ARBA" id="ARBA00023242"/>
    </source>
</evidence>
<evidence type="ECO:0000256" key="7">
    <source>
        <dbReference type="ARBA" id="ARBA00022840"/>
    </source>
</evidence>
<dbReference type="InterPro" id="IPR027417">
    <property type="entry name" value="P-loop_NTPase"/>
</dbReference>
<organism evidence="15 16">
    <name type="scientific">Pneumocystis wakefieldiae</name>
    <dbReference type="NCBI Taxonomy" id="38082"/>
    <lineage>
        <taxon>Eukaryota</taxon>
        <taxon>Fungi</taxon>
        <taxon>Dikarya</taxon>
        <taxon>Ascomycota</taxon>
        <taxon>Taphrinomycotina</taxon>
        <taxon>Pneumocystomycetes</taxon>
        <taxon>Pneumocystaceae</taxon>
        <taxon>Pneumocystis</taxon>
    </lineage>
</organism>
<dbReference type="GO" id="GO:0000724">
    <property type="term" value="P:double-strand break repair via homologous recombination"/>
    <property type="evidence" value="ECO:0007669"/>
    <property type="project" value="TreeGrafter"/>
</dbReference>
<dbReference type="AlphaFoldDB" id="A0A899FVV4"/>
<dbReference type="GO" id="GO:0003697">
    <property type="term" value="F:single-stranded DNA binding"/>
    <property type="evidence" value="ECO:0007669"/>
    <property type="project" value="TreeGrafter"/>
</dbReference>
<keyword evidence="16" id="KW-1185">Reference proteome</keyword>
<keyword evidence="5" id="KW-0547">Nucleotide-binding</keyword>
<evidence type="ECO:0000256" key="6">
    <source>
        <dbReference type="ARBA" id="ARBA00022763"/>
    </source>
</evidence>
<keyword evidence="11" id="KW-0539">Nucleus</keyword>
<feature type="coiled-coil region" evidence="12">
    <location>
        <begin position="397"/>
        <end position="467"/>
    </location>
</feature>
<dbReference type="GO" id="GO:0030915">
    <property type="term" value="C:Smc5-Smc6 complex"/>
    <property type="evidence" value="ECO:0007669"/>
    <property type="project" value="TreeGrafter"/>
</dbReference>
<comment type="subcellular location">
    <subcellularLocation>
        <location evidence="2">Chromosome</location>
    </subcellularLocation>
    <subcellularLocation>
        <location evidence="1">Nucleus</location>
    </subcellularLocation>
</comment>
<dbReference type="SUPFAM" id="SSF52540">
    <property type="entry name" value="P-loop containing nucleoside triphosphate hydrolases"/>
    <property type="match status" value="2"/>
</dbReference>
<sequence length="1138" mass="131634">MVKRKIQDENLSNKENHGIFLDENKYKSKEPFLNQDILNHVDICQNESDNGSEYNEDEDNQNKFSQAQSKSQQVKLNVQNKRLLPCAEAGTIKSIELVNFMCHKYLKVDLCSNINFLVGHNGSGKSAILTAITVCLGGKTSLTNRGSSIKDLIREGANSSSVTIILKNTGDDAYMHDVYGDTIIIERRFTRESCGGYKIRSADNRVISTKKDELNAINDHMGLQVDNPMTVLTQDTARQFLGSSSAEDKYKFFMKSIQLTQLNNDYNLVNESIETTANVIKTKKEGLFSLKQIVDDASARFQETFKIREMYKKLDNLKDEMAWAQVEEQEKRLDDITNLLENQKKKMSRAQEEYLKSESDLSNLCVKIAATQRDFDSLSEDELPFLNQQYYEIKRRLDLNNEQIKELTIQQSELQDQIKMTNDEITTCLKKISDEKARRLELDGGYREKLREKKDELDLQISTLISNNSKIDALIEEVSENIRIEGNKISKIKDTILAHDRSLKVLRDQLLSFENAKKDRLTAFHPRMPILIQAIEQENKFTSVPIGPFGKFVQVLKPEWLFILETFFGTTLNAFLVKNTEDEKILKNLMQKCNCFVNIIIGTDDMFDYSEGEPDCEFDTILKILSIKDELIKRQLIIHHQIESTILIKDRFTADKVMYNKPANVTACYSLHKNGYDGFKIGGKRGSSSSIPVDGWKKALRLSENTDEKMSLIQKSIENAELEYNRSLQTQKLYMTSLKEMELRKKDLENQKKFIKHQINEKQNELDDIKERFNEKQNTGKIETLEENIKEAQEMVENYQGQYGDILKAMNKLNEINVSIKEELASKKKQISESEISIEQLKRVLEDYVGQRIQKKVDSEHYKKKVDEYLIKINEITENKVEQEKVVNEFIKKASQISKKVKVNHDAHYLDTLIKQMTKRLSEAQQYLGATVEDIAQEFERAQNNFHVASLEIKELETLYDILRNTLKERRQRWKYYRSMLSLRTKMLFHHFLSMRAFNGKLKIDHKARTLEPRIYVDSFSNEKDLLKNNTSRSLSGGEKSFSTVCLLLSIWEAMGSPIRCLDEFDVFMDAVNRRISISMIINAARDASITQFILITPQDISNIATGPDIKIIKMKDPERKISCADFLRVIGKKKTFY</sequence>
<evidence type="ECO:0000313" key="16">
    <source>
        <dbReference type="Proteomes" id="UP000663699"/>
    </source>
</evidence>
<evidence type="ECO:0000256" key="1">
    <source>
        <dbReference type="ARBA" id="ARBA00004123"/>
    </source>
</evidence>
<evidence type="ECO:0000256" key="9">
    <source>
        <dbReference type="ARBA" id="ARBA00023172"/>
    </source>
</evidence>
<feature type="domain" description="RecF/RecN/SMC N-terminal" evidence="14">
    <location>
        <begin position="92"/>
        <end position="1098"/>
    </location>
</feature>
<evidence type="ECO:0000256" key="12">
    <source>
        <dbReference type="SAM" id="Coils"/>
    </source>
</evidence>
<dbReference type="Pfam" id="PF02463">
    <property type="entry name" value="SMC_N"/>
    <property type="match status" value="1"/>
</dbReference>
<proteinExistence type="inferred from homology"/>
<evidence type="ECO:0000256" key="3">
    <source>
        <dbReference type="ARBA" id="ARBA00006793"/>
    </source>
</evidence>
<keyword evidence="9" id="KW-0233">DNA recombination</keyword>
<dbReference type="Proteomes" id="UP000663699">
    <property type="component" value="Chromosome 2"/>
</dbReference>
<evidence type="ECO:0000256" key="8">
    <source>
        <dbReference type="ARBA" id="ARBA00023054"/>
    </source>
</evidence>
<keyword evidence="10" id="KW-0234">DNA repair</keyword>
<dbReference type="PANTHER" id="PTHR19306:SF6">
    <property type="entry name" value="STRUCTURAL MAINTENANCE OF CHROMOSOMES PROTEIN 6"/>
    <property type="match status" value="1"/>
</dbReference>
<keyword evidence="6" id="KW-0227">DNA damage</keyword>
<dbReference type="OrthoDB" id="10265785at2759"/>
<gene>
    <name evidence="15" type="ORF">MERGE_001797</name>
</gene>
<feature type="region of interest" description="Disordered" evidence="13">
    <location>
        <begin position="48"/>
        <end position="71"/>
    </location>
</feature>
<dbReference type="Gene3D" id="3.40.50.300">
    <property type="entry name" value="P-loop containing nucleotide triphosphate hydrolases"/>
    <property type="match status" value="2"/>
</dbReference>
<name>A0A899FVV4_9ASCO</name>
<keyword evidence="8 12" id="KW-0175">Coiled coil</keyword>
<evidence type="ECO:0000256" key="10">
    <source>
        <dbReference type="ARBA" id="ARBA00023204"/>
    </source>
</evidence>
<evidence type="ECO:0000256" key="5">
    <source>
        <dbReference type="ARBA" id="ARBA00022741"/>
    </source>
</evidence>
<accession>A0A899FVV4</accession>
<evidence type="ECO:0000313" key="15">
    <source>
        <dbReference type="EMBL" id="QSL64496.1"/>
    </source>
</evidence>
<dbReference type="GO" id="GO:0035861">
    <property type="term" value="C:site of double-strand break"/>
    <property type="evidence" value="ECO:0007669"/>
    <property type="project" value="TreeGrafter"/>
</dbReference>
<keyword evidence="7" id="KW-0067">ATP-binding</keyword>
<keyword evidence="4" id="KW-0158">Chromosome</keyword>
<protein>
    <recommendedName>
        <fullName evidence="14">RecF/RecN/SMC N-terminal domain-containing protein</fullName>
    </recommendedName>
</protein>
<evidence type="ECO:0000259" key="14">
    <source>
        <dbReference type="Pfam" id="PF02463"/>
    </source>
</evidence>
<dbReference type="InterPro" id="IPR003395">
    <property type="entry name" value="RecF/RecN/SMC_N"/>
</dbReference>
<feature type="coiled-coil region" evidence="12">
    <location>
        <begin position="307"/>
        <end position="360"/>
    </location>
</feature>
<feature type="compositionally biased region" description="Polar residues" evidence="13">
    <location>
        <begin position="62"/>
        <end position="71"/>
    </location>
</feature>
<dbReference type="GO" id="GO:0005524">
    <property type="term" value="F:ATP binding"/>
    <property type="evidence" value="ECO:0007669"/>
    <property type="project" value="UniProtKB-KW"/>
</dbReference>